<sequence length="159" mass="18419">MFSIGEWIFYPVFGAGLIINIEEKKIFGEIRKYYVIKFINGIDMMVPVYSNESFKLRKAISVDECKEIYNIILKSTPENLPSKWSDRYKYYMSCINEGDIKKLSKIIRDIGNLSKNKKLSRSELNIFNDILNLVSGEICAVLNKDIDSIKREINSLAKD</sequence>
<name>A0A1T4Y2V6_9CLOT</name>
<accession>A0A1T4Y2V6</accession>
<dbReference type="InterPro" id="IPR036101">
    <property type="entry name" value="CarD-like/TRCF_RID_sf"/>
</dbReference>
<proteinExistence type="predicted"/>
<dbReference type="SUPFAM" id="SSF141259">
    <property type="entry name" value="CarD-like"/>
    <property type="match status" value="1"/>
</dbReference>
<dbReference type="AlphaFoldDB" id="A0A1T4Y2V6"/>
<organism evidence="2 3">
    <name type="scientific">Caloramator quimbayensis</name>
    <dbReference type="NCBI Taxonomy" id="1147123"/>
    <lineage>
        <taxon>Bacteria</taxon>
        <taxon>Bacillati</taxon>
        <taxon>Bacillota</taxon>
        <taxon>Clostridia</taxon>
        <taxon>Eubacteriales</taxon>
        <taxon>Clostridiaceae</taxon>
        <taxon>Caloramator</taxon>
    </lineage>
</organism>
<evidence type="ECO:0000313" key="2">
    <source>
        <dbReference type="EMBL" id="SKA96080.1"/>
    </source>
</evidence>
<dbReference type="RefSeq" id="WP_078697261.1">
    <property type="nucleotide sequence ID" value="NZ_FUYH01000020.1"/>
</dbReference>
<dbReference type="Gene3D" id="1.20.58.1290">
    <property type="entry name" value="CarD-like, C-terminal domain"/>
    <property type="match status" value="1"/>
</dbReference>
<dbReference type="Pfam" id="PF21095">
    <property type="entry name" value="CarD_C"/>
    <property type="match status" value="1"/>
</dbReference>
<dbReference type="Pfam" id="PF02559">
    <property type="entry name" value="CarD_TRCF_RID"/>
    <property type="match status" value="1"/>
</dbReference>
<evidence type="ECO:0000259" key="1">
    <source>
        <dbReference type="SMART" id="SM01058"/>
    </source>
</evidence>
<reference evidence="3" key="1">
    <citation type="submission" date="2017-02" db="EMBL/GenBank/DDBJ databases">
        <authorList>
            <person name="Varghese N."/>
            <person name="Submissions S."/>
        </authorList>
    </citation>
    <scope>NUCLEOTIDE SEQUENCE [LARGE SCALE GENOMIC DNA]</scope>
    <source>
        <strain evidence="3">USBA 833</strain>
    </source>
</reference>
<dbReference type="InterPro" id="IPR042215">
    <property type="entry name" value="CarD-like_C"/>
</dbReference>
<dbReference type="InterPro" id="IPR048792">
    <property type="entry name" value="CarD_C"/>
</dbReference>
<gene>
    <name evidence="2" type="ORF">SAMN05443428_12017</name>
</gene>
<dbReference type="Proteomes" id="UP000190105">
    <property type="component" value="Unassembled WGS sequence"/>
</dbReference>
<dbReference type="Gene3D" id="2.40.10.170">
    <property type="match status" value="1"/>
</dbReference>
<dbReference type="OrthoDB" id="9786074at2"/>
<evidence type="ECO:0000313" key="3">
    <source>
        <dbReference type="Proteomes" id="UP000190105"/>
    </source>
</evidence>
<dbReference type="GO" id="GO:0009303">
    <property type="term" value="P:rRNA transcription"/>
    <property type="evidence" value="ECO:0007669"/>
    <property type="project" value="TreeGrafter"/>
</dbReference>
<dbReference type="EMBL" id="FUYH01000020">
    <property type="protein sequence ID" value="SKA96080.1"/>
    <property type="molecule type" value="Genomic_DNA"/>
</dbReference>
<dbReference type="PANTHER" id="PTHR38447:SF1">
    <property type="entry name" value="RNA POLYMERASE-BINDING TRANSCRIPTION FACTOR CARD"/>
    <property type="match status" value="1"/>
</dbReference>
<dbReference type="PANTHER" id="PTHR38447">
    <property type="entry name" value="TRANSCRIPTION FACTOR YDEB-RELATED"/>
    <property type="match status" value="1"/>
</dbReference>
<keyword evidence="3" id="KW-1185">Reference proteome</keyword>
<dbReference type="InterPro" id="IPR052531">
    <property type="entry name" value="CarD-like_regulator"/>
</dbReference>
<dbReference type="SMART" id="SM01058">
    <property type="entry name" value="CarD_TRCF"/>
    <property type="match status" value="1"/>
</dbReference>
<feature type="domain" description="CarD-like/TRCF RNAP-interacting" evidence="1">
    <location>
        <begin position="1"/>
        <end position="111"/>
    </location>
</feature>
<dbReference type="InterPro" id="IPR003711">
    <property type="entry name" value="CarD-like/TRCF_RID"/>
</dbReference>
<dbReference type="STRING" id="1147123.SAMN05443428_12017"/>
<protein>
    <submittedName>
        <fullName evidence="2">Transcriptional regulator, CarD family</fullName>
    </submittedName>
</protein>